<reference evidence="2 3" key="1">
    <citation type="journal article" date="2015" name="Nature">
        <title>rRNA introns, odd ribosomes, and small enigmatic genomes across a large radiation of phyla.</title>
        <authorList>
            <person name="Brown C.T."/>
            <person name="Hug L.A."/>
            <person name="Thomas B.C."/>
            <person name="Sharon I."/>
            <person name="Castelle C.J."/>
            <person name="Singh A."/>
            <person name="Wilkins M.J."/>
            <person name="Williams K.H."/>
            <person name="Banfield J.F."/>
        </authorList>
    </citation>
    <scope>NUCLEOTIDE SEQUENCE [LARGE SCALE GENOMIC DNA]</scope>
</reference>
<keyword evidence="1" id="KW-1133">Transmembrane helix</keyword>
<keyword evidence="1" id="KW-0472">Membrane</keyword>
<gene>
    <name evidence="2" type="ORF">US40_C0015G0007</name>
</gene>
<dbReference type="Proteomes" id="UP000034917">
    <property type="component" value="Unassembled WGS sequence"/>
</dbReference>
<feature type="transmembrane region" description="Helical" evidence="1">
    <location>
        <begin position="7"/>
        <end position="27"/>
    </location>
</feature>
<sequence>MDLAKKIIFFLMIIFLIILLLFVGFYFGNKQPTVISSTPTQPVDSLKTYQTNGINLKFQYISTWQILTNKYDKEENGFTINSIAINLERPHIVGNFGFNADIMIVDYLPFPEKESLKIDDFISLIENGEGSRSTSYTKNGFLIVRSIKESDLYGKITSYYFEYKDAQEKKHFVRINTLNQDNENILKAINSIIESLSN</sequence>
<keyword evidence="1" id="KW-0812">Transmembrane</keyword>
<accession>A0A0G0J935</accession>
<comment type="caution">
    <text evidence="2">The sequence shown here is derived from an EMBL/GenBank/DDBJ whole genome shotgun (WGS) entry which is preliminary data.</text>
</comment>
<evidence type="ECO:0000313" key="2">
    <source>
        <dbReference type="EMBL" id="KKQ24576.1"/>
    </source>
</evidence>
<dbReference type="AlphaFoldDB" id="A0A0G0J935"/>
<dbReference type="EMBL" id="LBSV01000015">
    <property type="protein sequence ID" value="KKQ24576.1"/>
    <property type="molecule type" value="Genomic_DNA"/>
</dbReference>
<organism evidence="2 3">
    <name type="scientific">Candidatus Roizmanbacteria bacterium GW2011_GWC2_37_13</name>
    <dbReference type="NCBI Taxonomy" id="1618486"/>
    <lineage>
        <taxon>Bacteria</taxon>
        <taxon>Candidatus Roizmaniibacteriota</taxon>
    </lineage>
</organism>
<protein>
    <submittedName>
        <fullName evidence="2">Uncharacterized protein</fullName>
    </submittedName>
</protein>
<evidence type="ECO:0000256" key="1">
    <source>
        <dbReference type="SAM" id="Phobius"/>
    </source>
</evidence>
<evidence type="ECO:0000313" key="3">
    <source>
        <dbReference type="Proteomes" id="UP000034917"/>
    </source>
</evidence>
<name>A0A0G0J935_9BACT</name>
<proteinExistence type="predicted"/>